<evidence type="ECO:0000313" key="3">
    <source>
        <dbReference type="Proteomes" id="UP000642993"/>
    </source>
</evidence>
<dbReference type="Gene3D" id="3.10.450.50">
    <property type="match status" value="1"/>
</dbReference>
<dbReference type="AlphaFoldDB" id="A0A927JEY0"/>
<evidence type="ECO:0000313" key="2">
    <source>
        <dbReference type="EMBL" id="MBD8507407.1"/>
    </source>
</evidence>
<dbReference type="Proteomes" id="UP000642993">
    <property type="component" value="Unassembled WGS sequence"/>
</dbReference>
<proteinExistence type="predicted"/>
<dbReference type="EMBL" id="JACYWE010000008">
    <property type="protein sequence ID" value="MBD8507407.1"/>
    <property type="molecule type" value="Genomic_DNA"/>
</dbReference>
<dbReference type="Pfam" id="PF13474">
    <property type="entry name" value="SnoaL_3"/>
    <property type="match status" value="1"/>
</dbReference>
<gene>
    <name evidence="2" type="ORF">HT102_13035</name>
</gene>
<reference evidence="2" key="1">
    <citation type="submission" date="2020-09" db="EMBL/GenBank/DDBJ databases">
        <title>Hoyosella lacisalsi sp. nov., a halotolerant actinobacterium isolated from soil of Lake Gudzhirganskoe.</title>
        <authorList>
            <person name="Yang Q."/>
            <person name="Guo P.Y."/>
            <person name="Liu S.W."/>
            <person name="Li F.N."/>
            <person name="Sun C.H."/>
        </authorList>
    </citation>
    <scope>NUCLEOTIDE SEQUENCE</scope>
    <source>
        <strain evidence="2">G463</strain>
    </source>
</reference>
<organism evidence="2 3">
    <name type="scientific">Lolliginicoccus lacisalsi</name>
    <dbReference type="NCBI Taxonomy" id="2742202"/>
    <lineage>
        <taxon>Bacteria</taxon>
        <taxon>Bacillati</taxon>
        <taxon>Actinomycetota</taxon>
        <taxon>Actinomycetes</taxon>
        <taxon>Mycobacteriales</taxon>
        <taxon>Hoyosellaceae</taxon>
        <taxon>Lolliginicoccus</taxon>
    </lineage>
</organism>
<feature type="domain" description="SnoaL-like" evidence="1">
    <location>
        <begin position="48"/>
        <end position="168"/>
    </location>
</feature>
<keyword evidence="3" id="KW-1185">Reference proteome</keyword>
<dbReference type="InterPro" id="IPR032710">
    <property type="entry name" value="NTF2-like_dom_sf"/>
</dbReference>
<evidence type="ECO:0000259" key="1">
    <source>
        <dbReference type="Pfam" id="PF13474"/>
    </source>
</evidence>
<dbReference type="SUPFAM" id="SSF54427">
    <property type="entry name" value="NTF2-like"/>
    <property type="match status" value="1"/>
</dbReference>
<comment type="caution">
    <text evidence="2">The sequence shown here is derived from an EMBL/GenBank/DDBJ whole genome shotgun (WGS) entry which is preliminary data.</text>
</comment>
<sequence length="189" mass="21033">MPRPVQLAWAYYAPRAPQRRPARADYTLTLEQAMPHHQVGQVDELIAWFRAWETCINAVDLDAARRMFHRDVVGFGTHKPLLLGIDELANRQWAAIWGSMSGFRFLLDESRTWQAPDGLSGWGICPWTSTGYAADGTAFPRPGRATVLFARQAMDDPWLAVHTHISLAPGVPQRTFGPGGEGERPAVSV</sequence>
<name>A0A927JEY0_9ACTN</name>
<dbReference type="InterPro" id="IPR037401">
    <property type="entry name" value="SnoaL-like"/>
</dbReference>
<protein>
    <submittedName>
        <fullName evidence="2">Nuclear transport factor 2 family protein</fullName>
    </submittedName>
</protein>
<accession>A0A927JEY0</accession>
<dbReference type="RefSeq" id="WP_192039875.1">
    <property type="nucleotide sequence ID" value="NZ_JACYWE010000008.1"/>
</dbReference>